<evidence type="ECO:0000256" key="2">
    <source>
        <dbReference type="ARBA" id="ARBA00022516"/>
    </source>
</evidence>
<proteinExistence type="predicted"/>
<dbReference type="AlphaFoldDB" id="A0A150XAD4"/>
<dbReference type="PANTHER" id="PTHR10434:SF64">
    <property type="entry name" value="1-ACYL-SN-GLYCEROL-3-PHOSPHATE ACYLTRANSFERASE-RELATED"/>
    <property type="match status" value="1"/>
</dbReference>
<dbReference type="OrthoDB" id="9803035at2"/>
<keyword evidence="9" id="KW-1185">Reference proteome</keyword>
<dbReference type="CDD" id="cd07989">
    <property type="entry name" value="LPLAT_AGPAT-like"/>
    <property type="match status" value="1"/>
</dbReference>
<evidence type="ECO:0000256" key="4">
    <source>
        <dbReference type="ARBA" id="ARBA00023098"/>
    </source>
</evidence>
<dbReference type="GO" id="GO:0006654">
    <property type="term" value="P:phosphatidic acid biosynthetic process"/>
    <property type="evidence" value="ECO:0007669"/>
    <property type="project" value="TreeGrafter"/>
</dbReference>
<evidence type="ECO:0000313" key="8">
    <source>
        <dbReference type="EMBL" id="KYG75678.1"/>
    </source>
</evidence>
<feature type="domain" description="Phospholipid/glycerol acyltransferase" evidence="7">
    <location>
        <begin position="75"/>
        <end position="189"/>
    </location>
</feature>
<name>A0A150XAD4_9BACT</name>
<dbReference type="PANTHER" id="PTHR10434">
    <property type="entry name" value="1-ACYL-SN-GLYCEROL-3-PHOSPHATE ACYLTRANSFERASE"/>
    <property type="match status" value="1"/>
</dbReference>
<dbReference type="SMART" id="SM00563">
    <property type="entry name" value="PlsC"/>
    <property type="match status" value="1"/>
</dbReference>
<keyword evidence="6" id="KW-1133">Transmembrane helix</keyword>
<keyword evidence="4" id="KW-0443">Lipid metabolism</keyword>
<evidence type="ECO:0000256" key="1">
    <source>
        <dbReference type="ARBA" id="ARBA00005189"/>
    </source>
</evidence>
<sequence length="245" mass="28239">MKRALLKVYSVYGLVVFALIFIVLLPFFLLAIFIRPLEGMAAFLNHVWAKVFFFFMFLNSTKVTYEEKPKRGKKYIYCANHTSFLDIPTIGLINRKFKFIGKASLRKVPIWGFMYSRLHILVDRGSMRSRHNSWLAVQQEIKKGFSIAFFPEGGILSKNPPQMVNFKEGSFRIAVEEQIPIIPITIPNNYLLLPDKMPLTMHPGKVEMVVHKPIWPNGTGDVAVTELKQAVRQKIEDTLKAYESR</sequence>
<dbReference type="RefSeq" id="WP_068219362.1">
    <property type="nucleotide sequence ID" value="NZ_CP139724.1"/>
</dbReference>
<evidence type="ECO:0000313" key="9">
    <source>
        <dbReference type="Proteomes" id="UP000075606"/>
    </source>
</evidence>
<evidence type="ECO:0000256" key="3">
    <source>
        <dbReference type="ARBA" id="ARBA00022679"/>
    </source>
</evidence>
<gene>
    <name evidence="8" type="ORF">AWW68_07540</name>
</gene>
<dbReference type="Pfam" id="PF01553">
    <property type="entry name" value="Acyltransferase"/>
    <property type="match status" value="1"/>
</dbReference>
<feature type="transmembrane region" description="Helical" evidence="6">
    <location>
        <begin position="12"/>
        <end position="34"/>
    </location>
</feature>
<reference evidence="8 9" key="1">
    <citation type="submission" date="2016-01" db="EMBL/GenBank/DDBJ databases">
        <title>Genome sequencing of Roseivirga spongicola UST030701-084.</title>
        <authorList>
            <person name="Selvaratnam C."/>
            <person name="Thevarajoo S."/>
            <person name="Goh K.M."/>
            <person name="Ee R."/>
            <person name="Chan K.-G."/>
            <person name="Chong C.S."/>
        </authorList>
    </citation>
    <scope>NUCLEOTIDE SEQUENCE [LARGE SCALE GENOMIC DNA]</scope>
    <source>
        <strain evidence="8 9">UST030701-084</strain>
    </source>
</reference>
<accession>A0A150XAD4</accession>
<comment type="pathway">
    <text evidence="1">Lipid metabolism.</text>
</comment>
<comment type="caution">
    <text evidence="8">The sequence shown here is derived from an EMBL/GenBank/DDBJ whole genome shotgun (WGS) entry which is preliminary data.</text>
</comment>
<evidence type="ECO:0000256" key="6">
    <source>
        <dbReference type="SAM" id="Phobius"/>
    </source>
</evidence>
<dbReference type="STRING" id="333140.AWW68_07540"/>
<protein>
    <recommendedName>
        <fullName evidence="7">Phospholipid/glycerol acyltransferase domain-containing protein</fullName>
    </recommendedName>
</protein>
<dbReference type="GO" id="GO:0003841">
    <property type="term" value="F:1-acylglycerol-3-phosphate O-acyltransferase activity"/>
    <property type="evidence" value="ECO:0007669"/>
    <property type="project" value="TreeGrafter"/>
</dbReference>
<dbReference type="InterPro" id="IPR002123">
    <property type="entry name" value="Plipid/glycerol_acylTrfase"/>
</dbReference>
<dbReference type="SUPFAM" id="SSF69593">
    <property type="entry name" value="Glycerol-3-phosphate (1)-acyltransferase"/>
    <property type="match status" value="1"/>
</dbReference>
<keyword evidence="6" id="KW-0812">Transmembrane</keyword>
<keyword evidence="3" id="KW-0808">Transferase</keyword>
<feature type="transmembrane region" description="Helical" evidence="6">
    <location>
        <begin position="46"/>
        <end position="65"/>
    </location>
</feature>
<evidence type="ECO:0000259" key="7">
    <source>
        <dbReference type="SMART" id="SM00563"/>
    </source>
</evidence>
<evidence type="ECO:0000256" key="5">
    <source>
        <dbReference type="ARBA" id="ARBA00023315"/>
    </source>
</evidence>
<organism evidence="8 9">
    <name type="scientific">Roseivirga spongicola</name>
    <dbReference type="NCBI Taxonomy" id="333140"/>
    <lineage>
        <taxon>Bacteria</taxon>
        <taxon>Pseudomonadati</taxon>
        <taxon>Bacteroidota</taxon>
        <taxon>Cytophagia</taxon>
        <taxon>Cytophagales</taxon>
        <taxon>Roseivirgaceae</taxon>
        <taxon>Roseivirga</taxon>
    </lineage>
</organism>
<keyword evidence="5" id="KW-0012">Acyltransferase</keyword>
<dbReference type="Proteomes" id="UP000075606">
    <property type="component" value="Unassembled WGS sequence"/>
</dbReference>
<keyword evidence="2" id="KW-0444">Lipid biosynthesis</keyword>
<keyword evidence="6" id="KW-0472">Membrane</keyword>
<dbReference type="EMBL" id="LRPC01000012">
    <property type="protein sequence ID" value="KYG75678.1"/>
    <property type="molecule type" value="Genomic_DNA"/>
</dbReference>